<evidence type="ECO:0000313" key="3">
    <source>
        <dbReference type="EMBL" id="TYB34372.1"/>
    </source>
</evidence>
<organism evidence="2 4">
    <name type="scientific">Flexistipes sinusarabici</name>
    <dbReference type="NCBI Taxonomy" id="2352"/>
    <lineage>
        <taxon>Bacteria</taxon>
        <taxon>Pseudomonadati</taxon>
        <taxon>Deferribacterota</taxon>
        <taxon>Deferribacteres</taxon>
        <taxon>Deferribacterales</taxon>
        <taxon>Flexistipitaceae</taxon>
        <taxon>Flexistipes</taxon>
    </lineage>
</organism>
<dbReference type="FunFam" id="2.30.30.140:FF:000022">
    <property type="entry name" value="Hydrogenase assembly chaperone HybG"/>
    <property type="match status" value="1"/>
</dbReference>
<protein>
    <submittedName>
        <fullName evidence="2">HypC/HybG/HupF family hydrogenase formation chaperone</fullName>
    </submittedName>
</protein>
<comment type="similarity">
    <text evidence="1">Belongs to the HupF/HypC family.</text>
</comment>
<proteinExistence type="inferred from homology"/>
<accession>A0A3D5QAK8</accession>
<dbReference type="GO" id="GO:0051604">
    <property type="term" value="P:protein maturation"/>
    <property type="evidence" value="ECO:0007669"/>
    <property type="project" value="TreeGrafter"/>
</dbReference>
<dbReference type="Proteomes" id="UP000262325">
    <property type="component" value="Unassembled WGS sequence"/>
</dbReference>
<evidence type="ECO:0000256" key="1">
    <source>
        <dbReference type="ARBA" id="ARBA00006018"/>
    </source>
</evidence>
<dbReference type="EMBL" id="DPPF01000087">
    <property type="protein sequence ID" value="HCW92885.1"/>
    <property type="molecule type" value="Genomic_DNA"/>
</dbReference>
<evidence type="ECO:0000313" key="2">
    <source>
        <dbReference type="EMBL" id="HCW92885.1"/>
    </source>
</evidence>
<reference evidence="2 4" key="1">
    <citation type="journal article" date="2018" name="Nat. Biotechnol.">
        <title>A standardized bacterial taxonomy based on genome phylogeny substantially revises the tree of life.</title>
        <authorList>
            <person name="Parks D.H."/>
            <person name="Chuvochina M."/>
            <person name="Waite D.W."/>
            <person name="Rinke C."/>
            <person name="Skarshewski A."/>
            <person name="Chaumeil P.A."/>
            <person name="Hugenholtz P."/>
        </authorList>
    </citation>
    <scope>NUCLEOTIDE SEQUENCE [LARGE SCALE GENOMIC DNA]</scope>
    <source>
        <strain evidence="2">UBA8672</strain>
    </source>
</reference>
<gene>
    <name evidence="2" type="ORF">DHM44_04310</name>
    <name evidence="3" type="ORF">FXF49_02515</name>
</gene>
<dbReference type="OMA" id="MCLAIPC"/>
<dbReference type="EMBL" id="VSIV01000060">
    <property type="protein sequence ID" value="TYB34372.1"/>
    <property type="molecule type" value="Genomic_DNA"/>
</dbReference>
<name>A0A3D5QAK8_FLESI</name>
<dbReference type="Proteomes" id="UP000323337">
    <property type="component" value="Unassembled WGS sequence"/>
</dbReference>
<dbReference type="NCBIfam" id="TIGR00074">
    <property type="entry name" value="hypC_hupF"/>
    <property type="match status" value="1"/>
</dbReference>
<evidence type="ECO:0000313" key="4">
    <source>
        <dbReference type="Proteomes" id="UP000262325"/>
    </source>
</evidence>
<dbReference type="InterPro" id="IPR001109">
    <property type="entry name" value="Hydrogenase_HupF/HypC"/>
</dbReference>
<dbReference type="SUPFAM" id="SSF159127">
    <property type="entry name" value="HupF/HypC-like"/>
    <property type="match status" value="1"/>
</dbReference>
<dbReference type="InterPro" id="IPR019812">
    <property type="entry name" value="Hydgase_assmbl_chp_CS"/>
</dbReference>
<dbReference type="AlphaFoldDB" id="A0A3D5QAK8"/>
<dbReference type="PROSITE" id="PS01097">
    <property type="entry name" value="HUPF_HYPC"/>
    <property type="match status" value="1"/>
</dbReference>
<dbReference type="PANTHER" id="PTHR35177">
    <property type="entry name" value="HYDROGENASE MATURATION FACTOR HYBG"/>
    <property type="match status" value="1"/>
</dbReference>
<evidence type="ECO:0000313" key="5">
    <source>
        <dbReference type="Proteomes" id="UP000323337"/>
    </source>
</evidence>
<dbReference type="PANTHER" id="PTHR35177:SF2">
    <property type="entry name" value="HYDROGENASE MATURATION FACTOR HYBG"/>
    <property type="match status" value="1"/>
</dbReference>
<comment type="caution">
    <text evidence="2">The sequence shown here is derived from an EMBL/GenBank/DDBJ whole genome shotgun (WGS) entry which is preliminary data.</text>
</comment>
<sequence length="75" mass="8405">MCLGLPGKIIEKDEFSAVVDIGGTKREVSLMMLPEEVRIGDYVMVHVGFAISKMDPEEARKTLETIMEIADEIDY</sequence>
<dbReference type="GO" id="GO:0005506">
    <property type="term" value="F:iron ion binding"/>
    <property type="evidence" value="ECO:0007669"/>
    <property type="project" value="TreeGrafter"/>
</dbReference>
<dbReference type="PRINTS" id="PR00445">
    <property type="entry name" value="HUPFHYPC"/>
</dbReference>
<dbReference type="Pfam" id="PF01455">
    <property type="entry name" value="HupF_HypC"/>
    <property type="match status" value="1"/>
</dbReference>
<dbReference type="Gene3D" id="2.30.30.140">
    <property type="match status" value="1"/>
</dbReference>
<dbReference type="RefSeq" id="WP_013885701.1">
    <property type="nucleotide sequence ID" value="NZ_JAAZVV010000169.1"/>
</dbReference>
<reference evidence="3 5" key="2">
    <citation type="submission" date="2019-08" db="EMBL/GenBank/DDBJ databases">
        <title>Genomic characterization of a novel candidate phylum (ARYD3) from a high temperature, high salinity tertiary oil reservoir in north central Oklahoma, USA.</title>
        <authorList>
            <person name="Youssef N.H."/>
            <person name="Yadav A."/>
            <person name="Elshahed M.S."/>
        </authorList>
    </citation>
    <scope>NUCLEOTIDE SEQUENCE [LARGE SCALE GENOMIC DNA]</scope>
    <source>
        <strain evidence="3">ARYD1</strain>
    </source>
</reference>
<dbReference type="GO" id="GO:1902670">
    <property type="term" value="F:carbon dioxide binding"/>
    <property type="evidence" value="ECO:0007669"/>
    <property type="project" value="TreeGrafter"/>
</dbReference>